<name>A0AAD7TIA1_9APHY</name>
<feature type="domain" description="DUF6533" evidence="2">
    <location>
        <begin position="23"/>
        <end position="66"/>
    </location>
</feature>
<keyword evidence="1" id="KW-0812">Transmembrane</keyword>
<evidence type="ECO:0000256" key="1">
    <source>
        <dbReference type="SAM" id="Phobius"/>
    </source>
</evidence>
<organism evidence="3 4">
    <name type="scientific">Trametes cubensis</name>
    <dbReference type="NCBI Taxonomy" id="1111947"/>
    <lineage>
        <taxon>Eukaryota</taxon>
        <taxon>Fungi</taxon>
        <taxon>Dikarya</taxon>
        <taxon>Basidiomycota</taxon>
        <taxon>Agaricomycotina</taxon>
        <taxon>Agaricomycetes</taxon>
        <taxon>Polyporales</taxon>
        <taxon>Polyporaceae</taxon>
        <taxon>Trametes</taxon>
    </lineage>
</organism>
<dbReference type="Proteomes" id="UP001215151">
    <property type="component" value="Unassembled WGS sequence"/>
</dbReference>
<dbReference type="Pfam" id="PF20151">
    <property type="entry name" value="DUF6533"/>
    <property type="match status" value="1"/>
</dbReference>
<protein>
    <recommendedName>
        <fullName evidence="2">DUF6533 domain-containing protein</fullName>
    </recommendedName>
</protein>
<evidence type="ECO:0000313" key="4">
    <source>
        <dbReference type="Proteomes" id="UP001215151"/>
    </source>
</evidence>
<feature type="transmembrane region" description="Helical" evidence="1">
    <location>
        <begin position="135"/>
        <end position="156"/>
    </location>
</feature>
<dbReference type="EMBL" id="JAPEVG010000767">
    <property type="protein sequence ID" value="KAJ8455482.1"/>
    <property type="molecule type" value="Genomic_DNA"/>
</dbReference>
<accession>A0AAD7TIA1</accession>
<feature type="transmembrane region" description="Helical" evidence="1">
    <location>
        <begin position="52"/>
        <end position="74"/>
    </location>
</feature>
<dbReference type="AlphaFoldDB" id="A0AAD7TIA1"/>
<comment type="caution">
    <text evidence="3">The sequence shown here is derived from an EMBL/GenBank/DDBJ whole genome shotgun (WGS) entry which is preliminary data.</text>
</comment>
<feature type="transmembrane region" description="Helical" evidence="1">
    <location>
        <begin position="12"/>
        <end position="32"/>
    </location>
</feature>
<proteinExistence type="predicted"/>
<sequence length="183" mass="20028">MSVNTQSDIIQSVAALILDNRLAIAAVVLLIYDQLITFGREVQYVWLRKKTGATLLFIFIRYTAFLCLALLDAISYTPDMSDERSARVSSMRRLLFNFYHISCGRVRAIAFLPTFTVPTTFSALRALALSDMNWALASIVFVIGCGPTVINLWGVFGIGLVGQTIPLLGCVAAAQPTASQAKM</sequence>
<keyword evidence="4" id="KW-1185">Reference proteome</keyword>
<keyword evidence="1" id="KW-1133">Transmembrane helix</keyword>
<evidence type="ECO:0000259" key="2">
    <source>
        <dbReference type="Pfam" id="PF20151"/>
    </source>
</evidence>
<reference evidence="3" key="1">
    <citation type="submission" date="2022-11" db="EMBL/GenBank/DDBJ databases">
        <title>Genome Sequence of Cubamyces cubensis.</title>
        <authorList>
            <person name="Buettner E."/>
        </authorList>
    </citation>
    <scope>NUCLEOTIDE SEQUENCE</scope>
    <source>
        <strain evidence="3">MPL-01</strain>
    </source>
</reference>
<gene>
    <name evidence="3" type="ORF">ONZ51_g12440</name>
</gene>
<keyword evidence="1" id="KW-0472">Membrane</keyword>
<evidence type="ECO:0000313" key="3">
    <source>
        <dbReference type="EMBL" id="KAJ8455482.1"/>
    </source>
</evidence>
<dbReference type="InterPro" id="IPR045340">
    <property type="entry name" value="DUF6533"/>
</dbReference>